<dbReference type="RefSeq" id="WP_079682683.1">
    <property type="nucleotide sequence ID" value="NZ_FUYQ01000005.1"/>
</dbReference>
<dbReference type="PANTHER" id="PTHR30399:SF1">
    <property type="entry name" value="UTP PYROPHOSPHATASE"/>
    <property type="match status" value="1"/>
</dbReference>
<proteinExistence type="predicted"/>
<dbReference type="InterPro" id="IPR002725">
    <property type="entry name" value="YgjP-like_metallopeptidase"/>
</dbReference>
<evidence type="ECO:0000259" key="1">
    <source>
        <dbReference type="Pfam" id="PF01863"/>
    </source>
</evidence>
<dbReference type="PANTHER" id="PTHR30399">
    <property type="entry name" value="UNCHARACTERIZED PROTEIN YGJP"/>
    <property type="match status" value="1"/>
</dbReference>
<protein>
    <recommendedName>
        <fullName evidence="1">YgjP-like metallopeptidase domain-containing protein</fullName>
    </recommendedName>
</protein>
<keyword evidence="3" id="KW-1185">Reference proteome</keyword>
<sequence length="232" mass="26864">MERKIDDKQLGRITIRESARATRYTLKISRGEIVGVIPIGGSEKRMLHFIEENRAKLLASLKRHPAREILSDKLELQTFSFSLHIFRTDRSGFYMSLQGGVLHIACPEKTNFEDERVQKVLLQLFKKALRHEACRLLPDRLKQLANLHGFNFSDIKITGSRTSWGSCTGRKSINLSYNLMLLPAHLIDYVLLHELCHTKEMNHSARFWKILDEVTGNKALALRKELKNHHPW</sequence>
<gene>
    <name evidence="2" type="ORF">SAMN05660349_01025</name>
</gene>
<dbReference type="AlphaFoldDB" id="A0A1T5B2G0"/>
<reference evidence="3" key="1">
    <citation type="submission" date="2017-02" db="EMBL/GenBank/DDBJ databases">
        <authorList>
            <person name="Varghese N."/>
            <person name="Submissions S."/>
        </authorList>
    </citation>
    <scope>NUCLEOTIDE SEQUENCE [LARGE SCALE GENOMIC DNA]</scope>
    <source>
        <strain evidence="3">DSM 24967</strain>
    </source>
</reference>
<dbReference type="CDD" id="cd07344">
    <property type="entry name" value="M48_yhfN_like"/>
    <property type="match status" value="1"/>
</dbReference>
<dbReference type="Proteomes" id="UP000190852">
    <property type="component" value="Unassembled WGS sequence"/>
</dbReference>
<evidence type="ECO:0000313" key="3">
    <source>
        <dbReference type="Proteomes" id="UP000190852"/>
    </source>
</evidence>
<dbReference type="InterPro" id="IPR053136">
    <property type="entry name" value="UTP_pyrophosphatase-like"/>
</dbReference>
<name>A0A1T5B2G0_9BACT</name>
<dbReference type="Gene3D" id="3.30.2010.10">
    <property type="entry name" value="Metalloproteases ('zincins'), catalytic domain"/>
    <property type="match status" value="1"/>
</dbReference>
<organism evidence="2 3">
    <name type="scientific">Parabacteroides chartae</name>
    <dbReference type="NCBI Taxonomy" id="1037355"/>
    <lineage>
        <taxon>Bacteria</taxon>
        <taxon>Pseudomonadati</taxon>
        <taxon>Bacteroidota</taxon>
        <taxon>Bacteroidia</taxon>
        <taxon>Bacteroidales</taxon>
        <taxon>Tannerellaceae</taxon>
        <taxon>Parabacteroides</taxon>
    </lineage>
</organism>
<accession>A0A1T5B2G0</accession>
<dbReference type="EMBL" id="FUYQ01000005">
    <property type="protein sequence ID" value="SKB41436.1"/>
    <property type="molecule type" value="Genomic_DNA"/>
</dbReference>
<evidence type="ECO:0000313" key="2">
    <source>
        <dbReference type="EMBL" id="SKB41436.1"/>
    </source>
</evidence>
<feature type="domain" description="YgjP-like metallopeptidase" evidence="1">
    <location>
        <begin position="23"/>
        <end position="229"/>
    </location>
</feature>
<dbReference type="Pfam" id="PF01863">
    <property type="entry name" value="YgjP-like"/>
    <property type="match status" value="1"/>
</dbReference>